<evidence type="ECO:0000256" key="6">
    <source>
        <dbReference type="SAM" id="Phobius"/>
    </source>
</evidence>
<feature type="transmembrane region" description="Helical" evidence="6">
    <location>
        <begin position="146"/>
        <end position="164"/>
    </location>
</feature>
<comment type="subcellular location">
    <subcellularLocation>
        <location evidence="1">Membrane</location>
    </subcellularLocation>
</comment>
<evidence type="ECO:0000313" key="7">
    <source>
        <dbReference type="EMBL" id="KAL0480023.1"/>
    </source>
</evidence>
<keyword evidence="6" id="KW-1133">Transmembrane helix</keyword>
<name>A0AAW2YT44_9EUKA</name>
<keyword evidence="4 6" id="KW-0472">Membrane</keyword>
<evidence type="ECO:0000256" key="5">
    <source>
        <dbReference type="RuleBase" id="RU003750"/>
    </source>
</evidence>
<proteinExistence type="inferred from homology"/>
<dbReference type="Pfam" id="PF01066">
    <property type="entry name" value="CDP-OH_P_transf"/>
    <property type="match status" value="1"/>
</dbReference>
<dbReference type="EMBL" id="JAOPGA020000620">
    <property type="protein sequence ID" value="KAL0480023.1"/>
    <property type="molecule type" value="Genomic_DNA"/>
</dbReference>
<feature type="transmembrane region" description="Helical" evidence="6">
    <location>
        <begin position="325"/>
        <end position="345"/>
    </location>
</feature>
<dbReference type="InterPro" id="IPR048254">
    <property type="entry name" value="CDP_ALCOHOL_P_TRANSF_CS"/>
</dbReference>
<feature type="transmembrane region" description="Helical" evidence="6">
    <location>
        <begin position="81"/>
        <end position="99"/>
    </location>
</feature>
<accession>A0AAW2YT44</accession>
<dbReference type="AlphaFoldDB" id="A0AAW2YT44"/>
<dbReference type="PROSITE" id="PS00379">
    <property type="entry name" value="CDP_ALCOHOL_P_TRANSF"/>
    <property type="match status" value="1"/>
</dbReference>
<evidence type="ECO:0000256" key="4">
    <source>
        <dbReference type="ARBA" id="ARBA00023136"/>
    </source>
</evidence>
<comment type="caution">
    <text evidence="7">The sequence shown here is derived from an EMBL/GenBank/DDBJ whole genome shotgun (WGS) entry which is preliminary data.</text>
</comment>
<feature type="transmembrane region" description="Helical" evidence="6">
    <location>
        <begin position="300"/>
        <end position="319"/>
    </location>
</feature>
<evidence type="ECO:0000256" key="2">
    <source>
        <dbReference type="ARBA" id="ARBA00010441"/>
    </source>
</evidence>
<feature type="transmembrane region" description="Helical" evidence="6">
    <location>
        <begin position="231"/>
        <end position="250"/>
    </location>
</feature>
<feature type="transmembrane region" description="Helical" evidence="6">
    <location>
        <begin position="357"/>
        <end position="377"/>
    </location>
</feature>
<feature type="transmembrane region" description="Helical" evidence="6">
    <location>
        <begin position="397"/>
        <end position="425"/>
    </location>
</feature>
<dbReference type="GO" id="GO:0008654">
    <property type="term" value="P:phospholipid biosynthetic process"/>
    <property type="evidence" value="ECO:0007669"/>
    <property type="project" value="InterPro"/>
</dbReference>
<evidence type="ECO:0000256" key="3">
    <source>
        <dbReference type="ARBA" id="ARBA00022679"/>
    </source>
</evidence>
<feature type="transmembrane region" description="Helical" evidence="6">
    <location>
        <begin position="50"/>
        <end position="69"/>
    </location>
</feature>
<dbReference type="GO" id="GO:0016020">
    <property type="term" value="C:membrane"/>
    <property type="evidence" value="ECO:0007669"/>
    <property type="project" value="UniProtKB-SubCell"/>
</dbReference>
<sequence>MSSQYVSSYISEKGKNNLALYKYSGSDHSLISPLLQPFWNFSVTLLPESMAPNLVTLVGFLALIICYGLSAYHSPQIQGEIPTWVLVTNIFCLFWYQTLDAIDGKQARRTGSSSPLGELFDHGCDALGSLLQTMTIACVLQLGPGWWTFFFLALINFMFYMSIWEQYYTHVLHFHILAGPTEGEFVGMIVNLIGAVFGCNIFKENIFLLTFPENEFVKTYLTTIPFLELPFQLNYLFVLGILVTTIPALYSNISNVVDAPEQASADLANVDLESQDKVDKSVYKTQLEARYQSLPPSKSVFSFMAFFVCFLLYLILSPIDIIHTNTLLACSTFGVISGYLISRLVLARVCDERPTVIYLITLPLLLFTTYSVVMTLVQGELYVPANIIEQEGSTFFLYLLFVLIMYAHFMYDILVSISLHLNIYIFSLGKRVAKKGEIESLLEEPPSGEKQN</sequence>
<keyword evidence="3 5" id="KW-0808">Transferase</keyword>
<dbReference type="GO" id="GO:0016780">
    <property type="term" value="F:phosphotransferase activity, for other substituted phosphate groups"/>
    <property type="evidence" value="ECO:0007669"/>
    <property type="project" value="InterPro"/>
</dbReference>
<dbReference type="PANTHER" id="PTHR10414">
    <property type="entry name" value="ETHANOLAMINEPHOSPHOTRANSFERASE"/>
    <property type="match status" value="1"/>
</dbReference>
<evidence type="ECO:0000313" key="8">
    <source>
        <dbReference type="Proteomes" id="UP001431209"/>
    </source>
</evidence>
<reference evidence="7 8" key="1">
    <citation type="submission" date="2024-03" db="EMBL/GenBank/DDBJ databases">
        <title>The Acrasis kona genome and developmental transcriptomes reveal deep origins of eukaryotic multicellular pathways.</title>
        <authorList>
            <person name="Sheikh S."/>
            <person name="Fu C.-J."/>
            <person name="Brown M.W."/>
            <person name="Baldauf S.L."/>
        </authorList>
    </citation>
    <scope>NUCLEOTIDE SEQUENCE [LARGE SCALE GENOMIC DNA]</scope>
    <source>
        <strain evidence="7 8">ATCC MYA-3509</strain>
    </source>
</reference>
<dbReference type="Proteomes" id="UP001431209">
    <property type="component" value="Unassembled WGS sequence"/>
</dbReference>
<keyword evidence="6" id="KW-0812">Transmembrane</keyword>
<protein>
    <submittedName>
        <fullName evidence="7">Ethanolamine phosphotransferase</fullName>
    </submittedName>
</protein>
<evidence type="ECO:0000256" key="1">
    <source>
        <dbReference type="ARBA" id="ARBA00004370"/>
    </source>
</evidence>
<gene>
    <name evidence="7" type="ORF">AKO1_000861</name>
</gene>
<dbReference type="PANTHER" id="PTHR10414:SF37">
    <property type="entry name" value="BB IN A BOXCAR, ISOFORM C"/>
    <property type="match status" value="1"/>
</dbReference>
<comment type="similarity">
    <text evidence="2 5">Belongs to the CDP-alcohol phosphatidyltransferase class-I family.</text>
</comment>
<dbReference type="InterPro" id="IPR000462">
    <property type="entry name" value="CDP-OH_P_trans"/>
</dbReference>
<dbReference type="InterPro" id="IPR014472">
    <property type="entry name" value="CHOPT"/>
</dbReference>
<dbReference type="InterPro" id="IPR043130">
    <property type="entry name" value="CDP-OH_PTrfase_TM_dom"/>
</dbReference>
<organism evidence="7 8">
    <name type="scientific">Acrasis kona</name>
    <dbReference type="NCBI Taxonomy" id="1008807"/>
    <lineage>
        <taxon>Eukaryota</taxon>
        <taxon>Discoba</taxon>
        <taxon>Heterolobosea</taxon>
        <taxon>Tetramitia</taxon>
        <taxon>Eutetramitia</taxon>
        <taxon>Acrasidae</taxon>
        <taxon>Acrasis</taxon>
    </lineage>
</organism>
<dbReference type="Gene3D" id="1.20.120.1760">
    <property type="match status" value="1"/>
</dbReference>
<dbReference type="PIRSF" id="PIRSF015665">
    <property type="entry name" value="CHOPT"/>
    <property type="match status" value="1"/>
</dbReference>
<keyword evidence="8" id="KW-1185">Reference proteome</keyword>